<keyword evidence="15" id="KW-1185">Reference proteome</keyword>
<dbReference type="InterPro" id="IPR043128">
    <property type="entry name" value="Rev_trsase/Diguanyl_cyclase"/>
</dbReference>
<protein>
    <submittedName>
        <fullName evidence="14">Diguanylate phosphodiesterase</fullName>
    </submittedName>
</protein>
<dbReference type="AlphaFoldDB" id="A0A0J1GSX7"/>
<dbReference type="InterPro" id="IPR029151">
    <property type="entry name" value="Sensor-like_sf"/>
</dbReference>
<evidence type="ECO:0000256" key="5">
    <source>
        <dbReference type="ARBA" id="ARBA00022741"/>
    </source>
</evidence>
<dbReference type="GO" id="GO:0005524">
    <property type="term" value="F:ATP binding"/>
    <property type="evidence" value="ECO:0007669"/>
    <property type="project" value="UniProtKB-KW"/>
</dbReference>
<evidence type="ECO:0000256" key="3">
    <source>
        <dbReference type="ARBA" id="ARBA00022553"/>
    </source>
</evidence>
<dbReference type="GO" id="GO:0016301">
    <property type="term" value="F:kinase activity"/>
    <property type="evidence" value="ECO:0007669"/>
    <property type="project" value="UniProtKB-KW"/>
</dbReference>
<dbReference type="InterPro" id="IPR029787">
    <property type="entry name" value="Nucleotide_cyclase"/>
</dbReference>
<keyword evidence="4" id="KW-0808">Transferase</keyword>
<evidence type="ECO:0000259" key="10">
    <source>
        <dbReference type="PROSITE" id="PS50112"/>
    </source>
</evidence>
<comment type="caution">
    <text evidence="14">The sequence shown here is derived from an EMBL/GenBank/DDBJ whole genome shotgun (WGS) entry which is preliminary data.</text>
</comment>
<dbReference type="GO" id="GO:0000160">
    <property type="term" value="P:phosphorelay signal transduction system"/>
    <property type="evidence" value="ECO:0007669"/>
    <property type="project" value="UniProtKB-KW"/>
</dbReference>
<keyword evidence="3" id="KW-0597">Phosphoprotein</keyword>
<dbReference type="CDD" id="cd00130">
    <property type="entry name" value="PAS"/>
    <property type="match status" value="1"/>
</dbReference>
<accession>A0A0J1GSX7</accession>
<evidence type="ECO:0000259" key="11">
    <source>
        <dbReference type="PROSITE" id="PS50113"/>
    </source>
</evidence>
<keyword evidence="5" id="KW-0547">Nucleotide-binding</keyword>
<dbReference type="Gene3D" id="3.30.450.20">
    <property type="entry name" value="PAS domain"/>
    <property type="match status" value="4"/>
</dbReference>
<dbReference type="SUPFAM" id="SSF103190">
    <property type="entry name" value="Sensory domain-like"/>
    <property type="match status" value="2"/>
</dbReference>
<dbReference type="Gene3D" id="3.30.70.270">
    <property type="match status" value="1"/>
</dbReference>
<keyword evidence="9" id="KW-0472">Membrane</keyword>
<dbReference type="InterPro" id="IPR052155">
    <property type="entry name" value="Biofilm_reg_signaling"/>
</dbReference>
<evidence type="ECO:0000256" key="7">
    <source>
        <dbReference type="ARBA" id="ARBA00022840"/>
    </source>
</evidence>
<sequence>MKRALIRFFILLISLLSATLAGSYYIYNEDAQQLKRSIQERELSRHQSSLHITQLQFDPILNGIHYLTYKVKELARSPISDAERKASLEATFTQVATARANYQEIRLINQDGDDVIHVYNPSTTTAYANPLAPAVPDNAQNNIKEATTDTDKHLRPFVQHALNSTPDRIYTSQFDLYQNDEFNAPIPVLRFISHFTINDKSWLLTVNYRGQDYLNQLIDLYKTDKQSDNAHPIDTWLINNEGQWLLGPDKQNQPTFMPTEHDPGIAEFNDGYAMLWADIRKKNSGQILIDDYLYTYTRFFSEPTHSSPQQLTLPFQGADLPWTLITRVNMHNAIIDQAYSQQRMYKFLIFTVLVMTLVAGAGVFAWHLYQALKTQKKLYTKVNDSALKYATVLQHAPDGLLTMDKHRRILTINDAAKHILSCDDDTEHLPKPMEQLIKNPQIRKQLNALVAQFCTFHNTNGDVIKCQLHIHTFKTHHIEVIATSTSYSSSSEILLNLRDVTDWIEREEKLKSMSWALEQSQDAILITDNKGIVEYVNPSFERYNKVMADSVIGTQSTALLKKSLPSAKELRSVQQQLRQGKVIQRVIAHRTPDSTVWYEEKTISPIVNHEGVISHYISTGKDITERVLSENHLHRVAHYDYLTELPNRMLLQSHLEQAIEAYTKHHQQIALLMLDIDHFKQINDSLGHETGDLVLQAIAKRLQDTLREHDFLARLGGNEFAILVTNAVTHDKIGALAHRLLGVLSTPLTINNSELYLTASLGIGLLPDDTDEVEHLSKNTEIALYQAKAEGRNRFCFYTREMGLETAKQVNLESSLRQSLGSARYELYYQPKVDATTHHICGVEALLRWHNDKGEIQSPMDVIPILERSGLIIEAGEHMIHQACEQLAQWQRKGLYLNFALNISARQLLNSNLVETVQRAILQSGCNPSYLELEITESVIMTDVKTALDKLIKLEALGVRIAIDDFGTGYSSLAYLSRFPTHILKIDREFVKDLPWNKDNIAITRSVVELAHNLNMRVVAEGVEYDSQEAFLSQIGVEEFQGYLFGKPVPIPLFEKLYLNVSPEAVF</sequence>
<dbReference type="SUPFAM" id="SSF55073">
    <property type="entry name" value="Nucleotide cyclase"/>
    <property type="match status" value="1"/>
</dbReference>
<dbReference type="Proteomes" id="UP000036426">
    <property type="component" value="Unassembled WGS sequence"/>
</dbReference>
<name>A0A0J1GSX7_9GAMM</name>
<feature type="domain" description="PAS" evidence="10">
    <location>
        <begin position="509"/>
        <end position="580"/>
    </location>
</feature>
<dbReference type="PANTHER" id="PTHR44757:SF2">
    <property type="entry name" value="BIOFILM ARCHITECTURE MAINTENANCE PROTEIN MBAA"/>
    <property type="match status" value="1"/>
</dbReference>
<dbReference type="InterPro" id="IPR000014">
    <property type="entry name" value="PAS"/>
</dbReference>
<dbReference type="CDD" id="cd01948">
    <property type="entry name" value="EAL"/>
    <property type="match status" value="1"/>
</dbReference>
<evidence type="ECO:0000256" key="8">
    <source>
        <dbReference type="ARBA" id="ARBA00023012"/>
    </source>
</evidence>
<dbReference type="PROSITE" id="PS50887">
    <property type="entry name" value="GGDEF"/>
    <property type="match status" value="1"/>
</dbReference>
<dbReference type="SMART" id="SM00052">
    <property type="entry name" value="EAL"/>
    <property type="match status" value="1"/>
</dbReference>
<comment type="cofactor">
    <cofactor evidence="1">
        <name>Mg(2+)</name>
        <dbReference type="ChEBI" id="CHEBI:18420"/>
    </cofactor>
</comment>
<evidence type="ECO:0000313" key="14">
    <source>
        <dbReference type="EMBL" id="KLV02823.1"/>
    </source>
</evidence>
<dbReference type="SMART" id="SM00267">
    <property type="entry name" value="GGDEF"/>
    <property type="match status" value="1"/>
</dbReference>
<dbReference type="InterPro" id="IPR000700">
    <property type="entry name" value="PAS-assoc_C"/>
</dbReference>
<dbReference type="SUPFAM" id="SSF141868">
    <property type="entry name" value="EAL domain-like"/>
    <property type="match status" value="1"/>
</dbReference>
<evidence type="ECO:0000313" key="15">
    <source>
        <dbReference type="Proteomes" id="UP000036426"/>
    </source>
</evidence>
<dbReference type="PROSITE" id="PS50112">
    <property type="entry name" value="PAS"/>
    <property type="match status" value="1"/>
</dbReference>
<comment type="subcellular location">
    <subcellularLocation>
        <location evidence="2">Cell inner membrane</location>
    </subcellularLocation>
</comment>
<dbReference type="GO" id="GO:0005886">
    <property type="term" value="C:plasma membrane"/>
    <property type="evidence" value="ECO:0007669"/>
    <property type="project" value="UniProtKB-SubCell"/>
</dbReference>
<dbReference type="InterPro" id="IPR035965">
    <property type="entry name" value="PAS-like_dom_sf"/>
</dbReference>
<dbReference type="RefSeq" id="WP_047872659.1">
    <property type="nucleotide sequence ID" value="NZ_BMYC01000002.1"/>
</dbReference>
<proteinExistence type="predicted"/>
<dbReference type="PANTHER" id="PTHR44757">
    <property type="entry name" value="DIGUANYLATE CYCLASE DGCP"/>
    <property type="match status" value="1"/>
</dbReference>
<organism evidence="14 15">
    <name type="scientific">Photobacterium aphoticum</name>
    <dbReference type="NCBI Taxonomy" id="754436"/>
    <lineage>
        <taxon>Bacteria</taxon>
        <taxon>Pseudomonadati</taxon>
        <taxon>Pseudomonadota</taxon>
        <taxon>Gammaproteobacteria</taxon>
        <taxon>Vibrionales</taxon>
        <taxon>Vibrionaceae</taxon>
        <taxon>Photobacterium</taxon>
    </lineage>
</organism>
<dbReference type="InterPro" id="IPR000160">
    <property type="entry name" value="GGDEF_dom"/>
</dbReference>
<evidence type="ECO:0000259" key="13">
    <source>
        <dbReference type="PROSITE" id="PS50887"/>
    </source>
</evidence>
<feature type="domain" description="EAL" evidence="12">
    <location>
        <begin position="809"/>
        <end position="1062"/>
    </location>
</feature>
<dbReference type="NCBIfam" id="TIGR00229">
    <property type="entry name" value="sensory_box"/>
    <property type="match status" value="1"/>
</dbReference>
<dbReference type="Pfam" id="PF00990">
    <property type="entry name" value="GGDEF"/>
    <property type="match status" value="1"/>
</dbReference>
<dbReference type="EMBL" id="LDOV01000003">
    <property type="protein sequence ID" value="KLV02823.1"/>
    <property type="molecule type" value="Genomic_DNA"/>
</dbReference>
<evidence type="ECO:0000256" key="2">
    <source>
        <dbReference type="ARBA" id="ARBA00004533"/>
    </source>
</evidence>
<evidence type="ECO:0000256" key="1">
    <source>
        <dbReference type="ARBA" id="ARBA00001946"/>
    </source>
</evidence>
<keyword evidence="9" id="KW-0812">Transmembrane</keyword>
<keyword evidence="8" id="KW-0902">Two-component regulatory system</keyword>
<evidence type="ECO:0000259" key="12">
    <source>
        <dbReference type="PROSITE" id="PS50883"/>
    </source>
</evidence>
<dbReference type="InterPro" id="IPR001633">
    <property type="entry name" value="EAL_dom"/>
</dbReference>
<dbReference type="SUPFAM" id="SSF55785">
    <property type="entry name" value="PYP-like sensor domain (PAS domain)"/>
    <property type="match status" value="2"/>
</dbReference>
<evidence type="ECO:0000256" key="4">
    <source>
        <dbReference type="ARBA" id="ARBA00022679"/>
    </source>
</evidence>
<keyword evidence="7" id="KW-0067">ATP-binding</keyword>
<dbReference type="Pfam" id="PF13188">
    <property type="entry name" value="PAS_8"/>
    <property type="match status" value="1"/>
</dbReference>
<dbReference type="Gene3D" id="3.20.20.450">
    <property type="entry name" value="EAL domain"/>
    <property type="match status" value="1"/>
</dbReference>
<evidence type="ECO:0000256" key="9">
    <source>
        <dbReference type="SAM" id="Phobius"/>
    </source>
</evidence>
<evidence type="ECO:0000256" key="6">
    <source>
        <dbReference type="ARBA" id="ARBA00022777"/>
    </source>
</evidence>
<gene>
    <name evidence="14" type="ORF">ABT58_01850</name>
</gene>
<keyword evidence="6" id="KW-0418">Kinase</keyword>
<dbReference type="InterPro" id="IPR035919">
    <property type="entry name" value="EAL_sf"/>
</dbReference>
<reference evidence="14 15" key="1">
    <citation type="submission" date="2015-05" db="EMBL/GenBank/DDBJ databases">
        <title>Photobacterium galathea sp. nov.</title>
        <authorList>
            <person name="Machado H."/>
            <person name="Gram L."/>
        </authorList>
    </citation>
    <scope>NUCLEOTIDE SEQUENCE [LARGE SCALE GENOMIC DNA]</scope>
    <source>
        <strain evidence="14 15">DSM 25995</strain>
    </source>
</reference>
<feature type="domain" description="PAC" evidence="11">
    <location>
        <begin position="581"/>
        <end position="635"/>
    </location>
</feature>
<dbReference type="PROSITE" id="PS50883">
    <property type="entry name" value="EAL"/>
    <property type="match status" value="1"/>
</dbReference>
<dbReference type="NCBIfam" id="TIGR00254">
    <property type="entry name" value="GGDEF"/>
    <property type="match status" value="1"/>
</dbReference>
<dbReference type="Pfam" id="PF00563">
    <property type="entry name" value="EAL"/>
    <property type="match status" value="1"/>
</dbReference>
<dbReference type="PROSITE" id="PS50113">
    <property type="entry name" value="PAC"/>
    <property type="match status" value="1"/>
</dbReference>
<keyword evidence="9" id="KW-1133">Transmembrane helix</keyword>
<dbReference type="OrthoDB" id="9804951at2"/>
<dbReference type="FunFam" id="3.30.70.270:FF:000001">
    <property type="entry name" value="Diguanylate cyclase domain protein"/>
    <property type="match status" value="1"/>
</dbReference>
<feature type="domain" description="GGDEF" evidence="13">
    <location>
        <begin position="667"/>
        <end position="800"/>
    </location>
</feature>
<dbReference type="CDD" id="cd01949">
    <property type="entry name" value="GGDEF"/>
    <property type="match status" value="1"/>
</dbReference>
<dbReference type="PATRIC" id="fig|754436.4.peg.393"/>
<dbReference type="Pfam" id="PF13426">
    <property type="entry name" value="PAS_9"/>
    <property type="match status" value="1"/>
</dbReference>
<feature type="transmembrane region" description="Helical" evidence="9">
    <location>
        <begin position="347"/>
        <end position="369"/>
    </location>
</feature>